<feature type="domain" description="HECT" evidence="4">
    <location>
        <begin position="1038"/>
        <end position="1323"/>
    </location>
</feature>
<feature type="compositionally biased region" description="Acidic residues" evidence="3">
    <location>
        <begin position="69"/>
        <end position="104"/>
    </location>
</feature>
<dbReference type="SUPFAM" id="SSF63570">
    <property type="entry name" value="PABC (PABP) domain"/>
    <property type="match status" value="1"/>
</dbReference>
<feature type="compositionally biased region" description="Polar residues" evidence="3">
    <location>
        <begin position="171"/>
        <end position="184"/>
    </location>
</feature>
<dbReference type="GO" id="GO:0003723">
    <property type="term" value="F:RNA binding"/>
    <property type="evidence" value="ECO:0007669"/>
    <property type="project" value="InterPro"/>
</dbReference>
<dbReference type="Pfam" id="PF00658">
    <property type="entry name" value="MLLE"/>
    <property type="match status" value="1"/>
</dbReference>
<accession>A0AAN9AG60</accession>
<dbReference type="GO" id="GO:0034450">
    <property type="term" value="F:ubiquitin-ubiquitin ligase activity"/>
    <property type="evidence" value="ECO:0007669"/>
    <property type="project" value="TreeGrafter"/>
</dbReference>
<feature type="compositionally biased region" description="Polar residues" evidence="3">
    <location>
        <begin position="47"/>
        <end position="61"/>
    </location>
</feature>
<keyword evidence="1 2" id="KW-0833">Ubl conjugation pathway</keyword>
<evidence type="ECO:0000256" key="1">
    <source>
        <dbReference type="ARBA" id="ARBA00022786"/>
    </source>
</evidence>
<keyword evidence="7" id="KW-1185">Reference proteome</keyword>
<sequence length="1323" mass="143836">MEDGSSEQDDVNERSEQEGVGGGEVEGGESDMELDLLAESDSDSDDNQSAVDNASNQRSVQTGATAGSDGEDDSGESSPGEDEDDESEAAETDEFDSGEIFSDEQLERRVNTSSTTRNIAPHNLQWAVRNPRDSSSRAGGTTGGPTTSGSSSTTSSGLIYIDPTSLRHGPATSSTVTPSSHEPVSLATTNNTLARAFTIVIRQMSSLLSLACDIVRDGGLSSRASGGAGGIPGGSVGIGTTSQMYLTPAIIAALLKQVDARLQPTWDWLLSLMDSTESQLRFGRELNQLIEGSSNVSASSPSPSSVSQTRPRERSAGRTGLAFIRDPLTGPLSRCQGARRGARATTTTSDPQNARRDTLSYVVSLLRAHKNEHCDTLPDIDVGSLKHIAYVFDALISYLRCCESDSSAHIDSGGAECTGFSWERDENENEDDMDDLPSITPSAGDSESADEDSNLSNSRGRKHTFFQRSQSTLCLGSLGADVFSSSIQEALPLADKPQLLQPNARREELFGIPRTHTHNAGHGTRTPLDTPLSRLGVLDNLHMVGPYPPTPQQSYAHMLGSSRTLDPQPTDLSVYSSGPVRDLKDDDLSEDCGETSQERAPIIVSPRRIGSSLSGSIGEHSNSALASSYADTTPSRSVKSVIVRVRSSAVSNLFKSEVVTSSPLASGLASISPTTCTTSASLGGRGGADLLVVPFDGRASRSSDMGLHAPHDVSANVTIDTTHDQMRPALLRNGVSQDLLLGRWRLTLELFGRVFIDDVGAEPGSIIAQLGGFPVKEAKFRREMEKLRNCQQRDLNLTKIDRERGQLVTQTFKELNTQYNNYHRRGTQSSPPLAVNRVKVTFRDEPGEGSGVARSFYTAIAEALLSGEKLPSLESCQVGLSVVRYSLYGQYKGRDRDRRQGASSSRSLQRRETRKTLSVDARPFYMTGEGSSNEHLPSNMLQIGEALFPKVQSLRPSLASKITGMLLELTHAQLLLLSASEDALRQKVDEAVDLILAQGREHTPEYSPSHQDTDDGGEEPEDANSPLFYQPGKRGFYSPRQGRPCPERLNAFRNVGRLLGLCLLQNELCPIYLNRHVLKYILGRPVRFHDLAFFDPVMYESLRKLVLDAENKDTGSDVFKALDLTFSIDVIPEEGGTNAELISGGRNVEVTTANVYDYVRKYAEYRMVKSQEKALQNIRDGVFDVIPGGSLDSLTAEDLRLLLNGVGDINVATLISYTSFNDESAESADRLQKFKRWLWSIVEKMTNQEKQDLVYFWTGSPALPASEEGFQPMPSVTIRPADDSHLPTANTCISRLYIPLYSTRAILRSKLLLAIKTKNFGFV</sequence>
<feature type="region of interest" description="Disordered" evidence="3">
    <location>
        <begin position="1"/>
        <end position="184"/>
    </location>
</feature>
<feature type="compositionally biased region" description="Polar residues" evidence="3">
    <location>
        <begin position="561"/>
        <end position="576"/>
    </location>
</feature>
<feature type="region of interest" description="Disordered" evidence="3">
    <location>
        <begin position="561"/>
        <end position="597"/>
    </location>
</feature>
<proteinExistence type="predicted"/>
<dbReference type="InterPro" id="IPR002004">
    <property type="entry name" value="PABP_HYD_C"/>
</dbReference>
<dbReference type="EC" id="2.3.2.26" evidence="6"/>
<keyword evidence="6" id="KW-0808">Transferase</keyword>
<gene>
    <name evidence="6" type="primary">UBR5_3</name>
    <name evidence="6" type="ORF">SK128_003113</name>
</gene>
<feature type="compositionally biased region" description="Acidic residues" evidence="3">
    <location>
        <begin position="26"/>
        <end position="46"/>
    </location>
</feature>
<dbReference type="FunFam" id="3.30.2410.10:FF:000008">
    <property type="entry name" value="Putative E3 ubiquitin-protein ligase UBR5"/>
    <property type="match status" value="1"/>
</dbReference>
<evidence type="ECO:0000259" key="5">
    <source>
        <dbReference type="PROSITE" id="PS51309"/>
    </source>
</evidence>
<dbReference type="PANTHER" id="PTHR46276:SF1">
    <property type="entry name" value="E3 UBIQUITIN-PROTEIN LIGASE UBR5"/>
    <property type="match status" value="1"/>
</dbReference>
<feature type="compositionally biased region" description="Acidic residues" evidence="3">
    <location>
        <begin position="1"/>
        <end position="10"/>
    </location>
</feature>
<evidence type="ECO:0000256" key="2">
    <source>
        <dbReference type="PROSITE-ProRule" id="PRU00104"/>
    </source>
</evidence>
<keyword evidence="6" id="KW-0012">Acyltransferase</keyword>
<dbReference type="Gene3D" id="3.90.1750.10">
    <property type="entry name" value="Hect, E3 ligase catalytic domains"/>
    <property type="match status" value="1"/>
</dbReference>
<dbReference type="Pfam" id="PF00632">
    <property type="entry name" value="HECT"/>
    <property type="match status" value="1"/>
</dbReference>
<feature type="active site" description="Glycyl thioester intermediate" evidence="2">
    <location>
        <position position="1292"/>
    </location>
</feature>
<reference evidence="6 7" key="1">
    <citation type="submission" date="2023-11" db="EMBL/GenBank/DDBJ databases">
        <title>Halocaridina rubra genome assembly.</title>
        <authorList>
            <person name="Smith C."/>
        </authorList>
    </citation>
    <scope>NUCLEOTIDE SEQUENCE [LARGE SCALE GENOMIC DNA]</scope>
    <source>
        <strain evidence="6">EP-1</strain>
        <tissue evidence="6">Whole</tissue>
    </source>
</reference>
<dbReference type="GO" id="GO:0005737">
    <property type="term" value="C:cytoplasm"/>
    <property type="evidence" value="ECO:0007669"/>
    <property type="project" value="TreeGrafter"/>
</dbReference>
<dbReference type="CDD" id="cd00078">
    <property type="entry name" value="HECTc"/>
    <property type="match status" value="1"/>
</dbReference>
<feature type="compositionally biased region" description="Acidic residues" evidence="3">
    <location>
        <begin position="425"/>
        <end position="435"/>
    </location>
</feature>
<dbReference type="Gene3D" id="1.10.1900.10">
    <property type="entry name" value="c-terminal domain of poly(a) binding protein"/>
    <property type="match status" value="1"/>
</dbReference>
<dbReference type="Gene3D" id="3.30.2410.10">
    <property type="entry name" value="Hect, E3 ligase catalytic domain"/>
    <property type="match status" value="1"/>
</dbReference>
<feature type="region of interest" description="Disordered" evidence="3">
    <location>
        <begin position="894"/>
        <end position="935"/>
    </location>
</feature>
<feature type="compositionally biased region" description="Low complexity" evidence="3">
    <location>
        <begin position="136"/>
        <end position="157"/>
    </location>
</feature>
<dbReference type="InterPro" id="IPR035983">
    <property type="entry name" value="Hect_E3_ubiquitin_ligase"/>
</dbReference>
<dbReference type="GO" id="GO:0005634">
    <property type="term" value="C:nucleus"/>
    <property type="evidence" value="ECO:0007669"/>
    <property type="project" value="TreeGrafter"/>
</dbReference>
<dbReference type="GO" id="GO:0000209">
    <property type="term" value="P:protein polyubiquitination"/>
    <property type="evidence" value="ECO:0007669"/>
    <property type="project" value="TreeGrafter"/>
</dbReference>
<dbReference type="EMBL" id="JAXCGZ010000262">
    <property type="protein sequence ID" value="KAK7086289.1"/>
    <property type="molecule type" value="Genomic_DNA"/>
</dbReference>
<evidence type="ECO:0000259" key="4">
    <source>
        <dbReference type="PROSITE" id="PS50237"/>
    </source>
</evidence>
<dbReference type="PROSITE" id="PS51309">
    <property type="entry name" value="PABC"/>
    <property type="match status" value="1"/>
</dbReference>
<protein>
    <submittedName>
        <fullName evidence="6">E3 ubiquitin-protein ligase ubr5</fullName>
        <ecNumber evidence="6">2.3.2.26</ecNumber>
    </submittedName>
</protein>
<organism evidence="6 7">
    <name type="scientific">Halocaridina rubra</name>
    <name type="common">Hawaiian red shrimp</name>
    <dbReference type="NCBI Taxonomy" id="373956"/>
    <lineage>
        <taxon>Eukaryota</taxon>
        <taxon>Metazoa</taxon>
        <taxon>Ecdysozoa</taxon>
        <taxon>Arthropoda</taxon>
        <taxon>Crustacea</taxon>
        <taxon>Multicrustacea</taxon>
        <taxon>Malacostraca</taxon>
        <taxon>Eumalacostraca</taxon>
        <taxon>Eucarida</taxon>
        <taxon>Decapoda</taxon>
        <taxon>Pleocyemata</taxon>
        <taxon>Caridea</taxon>
        <taxon>Atyoidea</taxon>
        <taxon>Atyidae</taxon>
        <taxon>Halocaridina</taxon>
    </lineage>
</organism>
<dbReference type="PANTHER" id="PTHR46276">
    <property type="entry name" value="E3 UBIQUITIN-PROTEIN LIGASE UBR5"/>
    <property type="match status" value="1"/>
</dbReference>
<dbReference type="PROSITE" id="PS50237">
    <property type="entry name" value="HECT"/>
    <property type="match status" value="1"/>
</dbReference>
<dbReference type="SUPFAM" id="SSF56204">
    <property type="entry name" value="Hect, E3 ligase catalytic domain"/>
    <property type="match status" value="1"/>
</dbReference>
<dbReference type="Gene3D" id="3.30.2160.10">
    <property type="entry name" value="Hect, E3 ligase catalytic domain"/>
    <property type="match status" value="1"/>
</dbReference>
<dbReference type="SMART" id="SM00517">
    <property type="entry name" value="PolyA"/>
    <property type="match status" value="1"/>
</dbReference>
<feature type="region of interest" description="Disordered" evidence="3">
    <location>
        <begin position="425"/>
        <end position="462"/>
    </location>
</feature>
<evidence type="ECO:0000313" key="7">
    <source>
        <dbReference type="Proteomes" id="UP001381693"/>
    </source>
</evidence>
<dbReference type="InterPro" id="IPR000569">
    <property type="entry name" value="HECT_dom"/>
</dbReference>
<feature type="region of interest" description="Disordered" evidence="3">
    <location>
        <begin position="999"/>
        <end position="1025"/>
    </location>
</feature>
<dbReference type="SMART" id="SM00119">
    <property type="entry name" value="HECTc"/>
    <property type="match status" value="1"/>
</dbReference>
<comment type="caution">
    <text evidence="6">The sequence shown here is derived from an EMBL/GenBank/DDBJ whole genome shotgun (WGS) entry which is preliminary data.</text>
</comment>
<dbReference type="InterPro" id="IPR036053">
    <property type="entry name" value="PABP-dom"/>
</dbReference>
<dbReference type="GO" id="GO:0090263">
    <property type="term" value="P:positive regulation of canonical Wnt signaling pathway"/>
    <property type="evidence" value="ECO:0007669"/>
    <property type="project" value="TreeGrafter"/>
</dbReference>
<name>A0AAN9AG60_HALRR</name>
<feature type="domain" description="PABC" evidence="5">
    <location>
        <begin position="923"/>
        <end position="1000"/>
    </location>
</feature>
<feature type="compositionally biased region" description="Low complexity" evidence="3">
    <location>
        <begin position="293"/>
        <end position="307"/>
    </location>
</feature>
<dbReference type="Proteomes" id="UP001381693">
    <property type="component" value="Unassembled WGS sequence"/>
</dbReference>
<evidence type="ECO:0000256" key="3">
    <source>
        <dbReference type="SAM" id="MobiDB-lite"/>
    </source>
</evidence>
<feature type="region of interest" description="Disordered" evidence="3">
    <location>
        <begin position="292"/>
        <end position="355"/>
    </location>
</feature>
<evidence type="ECO:0000313" key="6">
    <source>
        <dbReference type="EMBL" id="KAK7086289.1"/>
    </source>
</evidence>